<sequence>MQATIKHECNVAEHPAFKCLYSFREIRNYQSEQESVLLALLNKFYDITFTAHKKQSLVTVPFFRILTLDGPVDSIQFKELIERRITERLNAEVANGSSLKTALRRCENYRIVDSLHILTDILEVLGYNFDTHLSTGKKGTLKAESIYGITSLTGNFLFNQEGISHLGTEVSKYIVGLESIDGVCTLHRNDPVIQSLLLPKLK</sequence>
<dbReference type="AlphaFoldDB" id="A0A5K1UZW0"/>
<reference evidence="1 2" key="1">
    <citation type="submission" date="2016-05" db="EMBL/GenBank/DDBJ databases">
        <title>First whole genome sequencing of Entamoeba histolytica HM1:IMSS-clone-6.</title>
        <authorList>
            <person name="Mukherjee Avik.K."/>
            <person name="Izumyama S."/>
            <person name="Nakada-Tsukui K."/>
            <person name="Nozaki T."/>
        </authorList>
    </citation>
    <scope>NUCLEOTIDE SEQUENCE [LARGE SCALE GENOMIC DNA]</scope>
    <source>
        <strain evidence="1 2">HM1:IMSS clone 6</strain>
    </source>
</reference>
<dbReference type="OMA" id="ESIDGIC"/>
<proteinExistence type="predicted"/>
<dbReference type="VEuPathDB" id="AmoebaDB:EHI8A_032170"/>
<dbReference type="VEuPathDB" id="AmoebaDB:EHI_127310"/>
<dbReference type="Proteomes" id="UP000078387">
    <property type="component" value="Unassembled WGS sequence"/>
</dbReference>
<evidence type="ECO:0000313" key="1">
    <source>
        <dbReference type="EMBL" id="GAT93253.1"/>
    </source>
</evidence>
<dbReference type="VEuPathDB" id="AmoebaDB:EHI5A_058900"/>
<dbReference type="EMBL" id="BDEQ01000001">
    <property type="protein sequence ID" value="GAT93253.1"/>
    <property type="molecule type" value="Genomic_DNA"/>
</dbReference>
<dbReference type="VEuPathDB" id="AmoebaDB:EHI7A_033000"/>
<organism evidence="1 2">
    <name type="scientific">Entamoeba histolytica</name>
    <dbReference type="NCBI Taxonomy" id="5759"/>
    <lineage>
        <taxon>Eukaryota</taxon>
        <taxon>Amoebozoa</taxon>
        <taxon>Evosea</taxon>
        <taxon>Archamoebae</taxon>
        <taxon>Mastigamoebida</taxon>
        <taxon>Entamoebidae</taxon>
        <taxon>Entamoeba</taxon>
    </lineage>
</organism>
<comment type="caution">
    <text evidence="1">The sequence shown here is derived from an EMBL/GenBank/DDBJ whole genome shotgun (WGS) entry which is preliminary data.</text>
</comment>
<name>A0A5K1UZW0_ENTHI</name>
<evidence type="ECO:0000313" key="2">
    <source>
        <dbReference type="Proteomes" id="UP000078387"/>
    </source>
</evidence>
<dbReference type="VEuPathDB" id="AmoebaDB:KM1_071040"/>
<gene>
    <name evidence="1" type="ORF">CL6EHI_127310</name>
</gene>
<accession>A0A5K1UZW0</accession>
<protein>
    <submittedName>
        <fullName evidence="1">Uncharacterized protein</fullName>
    </submittedName>
</protein>